<keyword evidence="3" id="KW-1185">Reference proteome</keyword>
<protein>
    <recommendedName>
        <fullName evidence="1">DUF4136 domain-containing protein</fullName>
    </recommendedName>
</protein>
<reference evidence="3" key="1">
    <citation type="submission" date="2010-12" db="EMBL/GenBank/DDBJ databases">
        <title>Complete sequence of Desulfovibrio aespoeensis Aspo-2.</title>
        <authorList>
            <consortium name="US DOE Joint Genome Institute"/>
            <person name="Lucas S."/>
            <person name="Copeland A."/>
            <person name="Lapidus A."/>
            <person name="Cheng J.-F."/>
            <person name="Goodwin L."/>
            <person name="Pitluck S."/>
            <person name="Chertkov O."/>
            <person name="Misra M."/>
            <person name="Detter J.C."/>
            <person name="Han C."/>
            <person name="Tapia R."/>
            <person name="Land M."/>
            <person name="Hauser L."/>
            <person name="Kyrpides N."/>
            <person name="Ivanova N."/>
            <person name="Ovchinnikova G."/>
            <person name="Pedersen K."/>
            <person name="Jagevall S."/>
            <person name="Hazen T."/>
            <person name="Woyke T."/>
        </authorList>
    </citation>
    <scope>NUCLEOTIDE SEQUENCE [LARGE SCALE GENOMIC DNA]</scope>
    <source>
        <strain evidence="3">ATCC 700646 / DSM 10631 / Aspo-2</strain>
    </source>
</reference>
<dbReference type="Pfam" id="PF13590">
    <property type="entry name" value="DUF4136"/>
    <property type="match status" value="1"/>
</dbReference>
<organism evidence="2 3">
    <name type="scientific">Pseudodesulfovibrio aespoeensis (strain ATCC 700646 / DSM 10631 / Aspo-2)</name>
    <name type="common">Desulfovibrio aespoeensis</name>
    <dbReference type="NCBI Taxonomy" id="643562"/>
    <lineage>
        <taxon>Bacteria</taxon>
        <taxon>Pseudomonadati</taxon>
        <taxon>Thermodesulfobacteriota</taxon>
        <taxon>Desulfovibrionia</taxon>
        <taxon>Desulfovibrionales</taxon>
        <taxon>Desulfovibrionaceae</taxon>
    </lineage>
</organism>
<accession>E6VU76</accession>
<evidence type="ECO:0000313" key="2">
    <source>
        <dbReference type="EMBL" id="ADU63383.1"/>
    </source>
</evidence>
<name>E6VU76_PSEA9</name>
<feature type="domain" description="DUF4136" evidence="1">
    <location>
        <begin position="41"/>
        <end position="205"/>
    </location>
</feature>
<dbReference type="Proteomes" id="UP000002191">
    <property type="component" value="Chromosome"/>
</dbReference>
<proteinExistence type="predicted"/>
<dbReference type="eggNOG" id="ENOG5032YTG">
    <property type="taxonomic scope" value="Bacteria"/>
</dbReference>
<dbReference type="HOGENOM" id="CLU_100920_0_0_7"/>
<evidence type="ECO:0000313" key="3">
    <source>
        <dbReference type="Proteomes" id="UP000002191"/>
    </source>
</evidence>
<dbReference type="KEGG" id="das:Daes_2378"/>
<dbReference type="PROSITE" id="PS51257">
    <property type="entry name" value="PROKAR_LIPOPROTEIN"/>
    <property type="match status" value="1"/>
</dbReference>
<reference evidence="2 3" key="2">
    <citation type="journal article" date="2014" name="Genome Announc.">
        <title>Complete Genome Sequence of the Subsurface, Mesophilic Sulfate-Reducing Bacterium Desulfovibrio aespoeensis Aspo-2.</title>
        <authorList>
            <person name="Pedersen K."/>
            <person name="Bengtsson A."/>
            <person name="Edlund J."/>
            <person name="Rabe L."/>
            <person name="Hazen T."/>
            <person name="Chakraborty R."/>
            <person name="Goodwin L."/>
            <person name="Shapiro N."/>
        </authorList>
    </citation>
    <scope>NUCLEOTIDE SEQUENCE [LARGE SCALE GENOMIC DNA]</scope>
    <source>
        <strain evidence="3">ATCC 700646 / DSM 10631 / Aspo-2</strain>
    </source>
</reference>
<gene>
    <name evidence="2" type="ordered locus">Daes_2378</name>
</gene>
<evidence type="ECO:0000259" key="1">
    <source>
        <dbReference type="Pfam" id="PF13590"/>
    </source>
</evidence>
<dbReference type="RefSeq" id="WP_013515295.1">
    <property type="nucleotide sequence ID" value="NC_014844.1"/>
</dbReference>
<dbReference type="AlphaFoldDB" id="E6VU76"/>
<dbReference type="InterPro" id="IPR025411">
    <property type="entry name" value="DUF4136"/>
</dbReference>
<sequence length="236" mass="26161" precursor="true">MRLWSFGLLILVALFASGCFGNGYRGNVDSYCSTPIYNGMSYVLLPGNKDISVDDLQFREYASYVSRALISRGMRPAEGNSPADLAIFVGYGISDPKVSTITRSTPVWGQTGVSSSHTYGTLNTYGDYGTYQGTTIYTPQHGIKGYRQITETHTNYTRYLFLDAYDLKEFLKSKKEVQVWRVTVTSSGETNDLRHAIPFLVAGSMEHLGTNTGQKVEFKVREGSDELLLVRGAPAR</sequence>
<dbReference type="EMBL" id="CP002431">
    <property type="protein sequence ID" value="ADU63383.1"/>
    <property type="molecule type" value="Genomic_DNA"/>
</dbReference>